<evidence type="ECO:0000256" key="9">
    <source>
        <dbReference type="SAM" id="Phobius"/>
    </source>
</evidence>
<accession>A0A7D4XHC4</accession>
<feature type="region of interest" description="Disordered" evidence="8">
    <location>
        <begin position="694"/>
        <end position="717"/>
    </location>
</feature>
<evidence type="ECO:0000256" key="5">
    <source>
        <dbReference type="ARBA" id="ARBA00022989"/>
    </source>
</evidence>
<feature type="domain" description="Cation/H+ exchanger transmembrane" evidence="11">
    <location>
        <begin position="25"/>
        <end position="405"/>
    </location>
</feature>
<feature type="transmembrane region" description="Helical" evidence="9">
    <location>
        <begin position="243"/>
        <end position="270"/>
    </location>
</feature>
<feature type="transmembrane region" description="Helical" evidence="9">
    <location>
        <begin position="6"/>
        <end position="26"/>
    </location>
</feature>
<feature type="transmembrane region" description="Helical" evidence="9">
    <location>
        <begin position="139"/>
        <end position="160"/>
    </location>
</feature>
<feature type="transmembrane region" description="Helical" evidence="9">
    <location>
        <begin position="320"/>
        <end position="342"/>
    </location>
</feature>
<feature type="transmembrane region" description="Helical" evidence="9">
    <location>
        <begin position="38"/>
        <end position="57"/>
    </location>
</feature>
<dbReference type="InterPro" id="IPR006153">
    <property type="entry name" value="Cation/H_exchanger_TM"/>
</dbReference>
<dbReference type="InterPro" id="IPR050794">
    <property type="entry name" value="CPA2_transporter"/>
</dbReference>
<evidence type="ECO:0000256" key="7">
    <source>
        <dbReference type="ARBA" id="ARBA00023136"/>
    </source>
</evidence>
<dbReference type="InterPro" id="IPR006015">
    <property type="entry name" value="Universal_stress_UspA"/>
</dbReference>
<evidence type="ECO:0000313" key="12">
    <source>
        <dbReference type="EMBL" id="QKW93671.1"/>
    </source>
</evidence>
<evidence type="ECO:0000259" key="11">
    <source>
        <dbReference type="Pfam" id="PF00999"/>
    </source>
</evidence>
<feature type="transmembrane region" description="Helical" evidence="9">
    <location>
        <begin position="72"/>
        <end position="92"/>
    </location>
</feature>
<dbReference type="Gene3D" id="1.20.1530.20">
    <property type="match status" value="1"/>
</dbReference>
<dbReference type="PANTHER" id="PTHR32468">
    <property type="entry name" value="CATION/H + ANTIPORTER"/>
    <property type="match status" value="1"/>
</dbReference>
<dbReference type="InterPro" id="IPR014729">
    <property type="entry name" value="Rossmann-like_a/b/a_fold"/>
</dbReference>
<dbReference type="GO" id="GO:0016020">
    <property type="term" value="C:membrane"/>
    <property type="evidence" value="ECO:0007669"/>
    <property type="project" value="UniProtKB-SubCell"/>
</dbReference>
<feature type="transmembrane region" description="Helical" evidence="9">
    <location>
        <begin position="369"/>
        <end position="394"/>
    </location>
</feature>
<evidence type="ECO:0000256" key="4">
    <source>
        <dbReference type="ARBA" id="ARBA00022692"/>
    </source>
</evidence>
<dbReference type="Pfam" id="PF00999">
    <property type="entry name" value="Na_H_Exchanger"/>
    <property type="match status" value="1"/>
</dbReference>
<dbReference type="EMBL" id="MT520812">
    <property type="protein sequence ID" value="QKW93671.1"/>
    <property type="molecule type" value="Genomic_DNA"/>
</dbReference>
<comment type="similarity">
    <text evidence="2">Belongs to the universal stress protein A family.</text>
</comment>
<feature type="domain" description="UspA" evidence="10">
    <location>
        <begin position="461"/>
        <end position="561"/>
    </location>
</feature>
<feature type="transmembrane region" description="Helical" evidence="9">
    <location>
        <begin position="204"/>
        <end position="222"/>
    </location>
</feature>
<feature type="domain" description="UspA" evidence="10">
    <location>
        <begin position="570"/>
        <end position="690"/>
    </location>
</feature>
<dbReference type="AlphaFoldDB" id="A0A7D4XHC4"/>
<keyword evidence="7 9" id="KW-0472">Membrane</keyword>
<evidence type="ECO:0000256" key="3">
    <source>
        <dbReference type="ARBA" id="ARBA00022448"/>
    </source>
</evidence>
<evidence type="ECO:0000259" key="10">
    <source>
        <dbReference type="Pfam" id="PF00582"/>
    </source>
</evidence>
<dbReference type="GO" id="GO:0015297">
    <property type="term" value="F:antiporter activity"/>
    <property type="evidence" value="ECO:0007669"/>
    <property type="project" value="InterPro"/>
</dbReference>
<evidence type="ECO:0000256" key="1">
    <source>
        <dbReference type="ARBA" id="ARBA00004141"/>
    </source>
</evidence>
<feature type="transmembrane region" description="Helical" evidence="9">
    <location>
        <begin position="104"/>
        <end position="127"/>
    </location>
</feature>
<keyword evidence="4 9" id="KW-0812">Transmembrane</keyword>
<dbReference type="SUPFAM" id="SSF52402">
    <property type="entry name" value="Adenine nucleotide alpha hydrolases-like"/>
    <property type="match status" value="2"/>
</dbReference>
<organism evidence="12">
    <name type="scientific">Vitiosangium cumulatum</name>
    <dbReference type="NCBI Taxonomy" id="1867796"/>
    <lineage>
        <taxon>Bacteria</taxon>
        <taxon>Pseudomonadati</taxon>
        <taxon>Myxococcota</taxon>
        <taxon>Myxococcia</taxon>
        <taxon>Myxococcales</taxon>
        <taxon>Cystobacterineae</taxon>
        <taxon>Archangiaceae</taxon>
        <taxon>Vitiosangium</taxon>
    </lineage>
</organism>
<evidence type="ECO:0000256" key="6">
    <source>
        <dbReference type="ARBA" id="ARBA00023065"/>
    </source>
</evidence>
<dbReference type="InterPro" id="IPR038770">
    <property type="entry name" value="Na+/solute_symporter_sf"/>
</dbReference>
<dbReference type="InterPro" id="IPR006016">
    <property type="entry name" value="UspA"/>
</dbReference>
<keyword evidence="6" id="KW-0406">Ion transport</keyword>
<keyword evidence="3" id="KW-0813">Transport</keyword>
<proteinExistence type="inferred from homology"/>
<dbReference type="CDD" id="cd00293">
    <property type="entry name" value="USP-like"/>
    <property type="match status" value="1"/>
</dbReference>
<keyword evidence="5 9" id="KW-1133">Transmembrane helix</keyword>
<evidence type="ECO:0000256" key="8">
    <source>
        <dbReference type="SAM" id="MobiDB-lite"/>
    </source>
</evidence>
<reference evidence="12" key="1">
    <citation type="journal article" date="2020" name="Molecules">
        <title>2-Hydroxysorangiadenosine: Structure and Biosynthesis of a Myxobacterial Sesquiterpene-Nucleoside.</title>
        <authorList>
            <person name="Okoth D.A."/>
            <person name="Hug J.J."/>
            <person name="Garcia R."/>
            <person name="Sproer C."/>
            <person name="Overmann J."/>
            <person name="Muller R."/>
        </authorList>
    </citation>
    <scope>NUCLEOTIDE SEQUENCE</scope>
    <source>
        <strain evidence="12">MCy10943</strain>
    </source>
</reference>
<protein>
    <submittedName>
        <fullName evidence="12">Kef-type K+ transport system membrane component KefB</fullName>
    </submittedName>
</protein>
<dbReference type="PRINTS" id="PR01438">
    <property type="entry name" value="UNVRSLSTRESS"/>
</dbReference>
<name>A0A7D4XHC4_9BACT</name>
<dbReference type="PANTHER" id="PTHR32468:SF0">
    <property type="entry name" value="K(+)_H(+) ANTIPORTER 1"/>
    <property type="match status" value="1"/>
</dbReference>
<dbReference type="Pfam" id="PF00582">
    <property type="entry name" value="Usp"/>
    <property type="match status" value="2"/>
</dbReference>
<sequence length="717" mass="76540">MHALTHNALTLLIVQFLVIMGASRLIGRGARWLGQPMVIAEVLAGILLGPSLLGWLAPGAMEWLFPNSSMPVLKMLSQVGLILFMFLIGLELDPKLLKGKGHSSVAISHTSIIVPFALGAAAALWFYPRLSDPSVPFSSFVLFMGVSMSITAFPVLARILTEKRLLRSKVGAIAITCAAVDDVTAWCLLAFVVSIVRATSLMDAGLTTLLALLYIAFMMGLVRPFLARLGARVASKDGLTQNVVALTLMMLLASAWAAELIGIHALFGAFMMGAVIPKEGGLSEALAEKLEDVAVVLLLPLFFAFSGLRTQVGLLNSADAWLMCGLIILIACVGKFGGSAVAARLTGLRWREAGAVGILMNTRGLMELIVLNIGLDLGVISPTLFTMMVVMALVTTFMTTPLLRWIYPPEELARDQVSLDPVVPLPNAEPFTVLMCVSHGEAGAAMATLGRALTNNPAEPSQLYALHLIPPERASFHLKHDPEKASGNTLAPMLGRASSLGLELRPLSFVSAEPGLDICRTAEAKRADLILLGWHKPLFSQTMLGGTVHEVMSEAATDVAVLVDRGLENIRRVLVPFIGSPHDRAALGLARRLLQQGQVEITLLHVSSGAHARTGARARVEELFPEGSGRVRFRVVEHESPEEAALEEARSGYDLVVVGVGAEWGLEDRLFGLHRERIIREASASVLVVRHPAPAPAAESLSTPTTPGELPAGGAVT</sequence>
<dbReference type="Gene3D" id="3.40.50.620">
    <property type="entry name" value="HUPs"/>
    <property type="match status" value="2"/>
</dbReference>
<evidence type="ECO:0000256" key="2">
    <source>
        <dbReference type="ARBA" id="ARBA00008791"/>
    </source>
</evidence>
<comment type="subcellular location">
    <subcellularLocation>
        <location evidence="1">Membrane</location>
        <topology evidence="1">Multi-pass membrane protein</topology>
    </subcellularLocation>
</comment>
<feature type="transmembrane region" description="Helical" evidence="9">
    <location>
        <begin position="172"/>
        <end position="198"/>
    </location>
</feature>
<dbReference type="GO" id="GO:1902600">
    <property type="term" value="P:proton transmembrane transport"/>
    <property type="evidence" value="ECO:0007669"/>
    <property type="project" value="InterPro"/>
</dbReference>